<sequence>TNFFIKISELVNYFIGELTNRSIVSFCISYL</sequence>
<dbReference type="EMBL" id="BARS01007115">
    <property type="protein sequence ID" value="GAF78519.1"/>
    <property type="molecule type" value="Genomic_DNA"/>
</dbReference>
<organism evidence="1">
    <name type="scientific">marine sediment metagenome</name>
    <dbReference type="NCBI Taxonomy" id="412755"/>
    <lineage>
        <taxon>unclassified sequences</taxon>
        <taxon>metagenomes</taxon>
        <taxon>ecological metagenomes</taxon>
    </lineage>
</organism>
<dbReference type="AlphaFoldDB" id="X0SBY7"/>
<gene>
    <name evidence="1" type="ORF">S01H1_13766</name>
</gene>
<protein>
    <submittedName>
        <fullName evidence="1">Uncharacterized protein</fullName>
    </submittedName>
</protein>
<feature type="non-terminal residue" evidence="1">
    <location>
        <position position="1"/>
    </location>
</feature>
<proteinExistence type="predicted"/>
<accession>X0SBY7</accession>
<reference evidence="1" key="1">
    <citation type="journal article" date="2014" name="Front. Microbiol.">
        <title>High frequency of phylogenetically diverse reductive dehalogenase-homologous genes in deep subseafloor sedimentary metagenomes.</title>
        <authorList>
            <person name="Kawai M."/>
            <person name="Futagami T."/>
            <person name="Toyoda A."/>
            <person name="Takaki Y."/>
            <person name="Nishi S."/>
            <person name="Hori S."/>
            <person name="Arai W."/>
            <person name="Tsubouchi T."/>
            <person name="Morono Y."/>
            <person name="Uchiyama I."/>
            <person name="Ito T."/>
            <person name="Fujiyama A."/>
            <person name="Inagaki F."/>
            <person name="Takami H."/>
        </authorList>
    </citation>
    <scope>NUCLEOTIDE SEQUENCE</scope>
    <source>
        <strain evidence="1">Expedition CK06-06</strain>
    </source>
</reference>
<comment type="caution">
    <text evidence="1">The sequence shown here is derived from an EMBL/GenBank/DDBJ whole genome shotgun (WGS) entry which is preliminary data.</text>
</comment>
<name>X0SBY7_9ZZZZ</name>
<evidence type="ECO:0000313" key="1">
    <source>
        <dbReference type="EMBL" id="GAF78519.1"/>
    </source>
</evidence>